<evidence type="ECO:0000313" key="2">
    <source>
        <dbReference type="Proteomes" id="UP000550729"/>
    </source>
</evidence>
<comment type="caution">
    <text evidence="1">The sequence shown here is derived from an EMBL/GenBank/DDBJ whole genome shotgun (WGS) entry which is preliminary data.</text>
</comment>
<dbReference type="EMBL" id="JABBNB010000062">
    <property type="protein sequence ID" value="NMO05287.1"/>
    <property type="molecule type" value="Genomic_DNA"/>
</dbReference>
<dbReference type="Proteomes" id="UP000550729">
    <property type="component" value="Unassembled WGS sequence"/>
</dbReference>
<dbReference type="AlphaFoldDB" id="A0A848L408"/>
<evidence type="ECO:0008006" key="3">
    <source>
        <dbReference type="Google" id="ProtNLM"/>
    </source>
</evidence>
<name>A0A848L408_9ACTN</name>
<reference evidence="1 2" key="1">
    <citation type="submission" date="2020-04" db="EMBL/GenBank/DDBJ databases">
        <title>Gordonia sp. nov. TBRC 11910.</title>
        <authorList>
            <person name="Suriyachadkun C."/>
        </authorList>
    </citation>
    <scope>NUCLEOTIDE SEQUENCE [LARGE SCALE GENOMIC DNA]</scope>
    <source>
        <strain evidence="1 2">TBRC 11910</strain>
    </source>
</reference>
<organism evidence="1 2">
    <name type="scientific">Gordonia asplenii</name>
    <dbReference type="NCBI Taxonomy" id="2725283"/>
    <lineage>
        <taxon>Bacteria</taxon>
        <taxon>Bacillati</taxon>
        <taxon>Actinomycetota</taxon>
        <taxon>Actinomycetes</taxon>
        <taxon>Mycobacteriales</taxon>
        <taxon>Gordoniaceae</taxon>
        <taxon>Gordonia</taxon>
    </lineage>
</organism>
<dbReference type="RefSeq" id="WP_170197792.1">
    <property type="nucleotide sequence ID" value="NZ_JABBNB010000062.1"/>
</dbReference>
<keyword evidence="2" id="KW-1185">Reference proteome</keyword>
<dbReference type="Gene3D" id="3.30.450.20">
    <property type="entry name" value="PAS domain"/>
    <property type="match status" value="1"/>
</dbReference>
<sequence>MSATTETGLEPINVFLTTVEGRIAQWALDVGRAFDAHAHKLTGAAIDRTIRPVVADMLSDSDIRLAGAGFIANVGLLAPDRSFIAWWQGDDMERVDALANVSTTSQSRYLDAEWFRTPLATGKLAITGPYIDLLCTDEFVLTFTVPVYWRGEPSIAGIVGLDVTVATLERVSADALRSVGPSAAIVNAEGRIVVSASPRCSSGDFADIDPTARSRTVGSVLRVVEET</sequence>
<dbReference type="CDD" id="cd12913">
    <property type="entry name" value="PDC1_MCP_like"/>
    <property type="match status" value="1"/>
</dbReference>
<evidence type="ECO:0000313" key="1">
    <source>
        <dbReference type="EMBL" id="NMO05287.1"/>
    </source>
</evidence>
<protein>
    <recommendedName>
        <fullName evidence="3">Cache domain-containing protein</fullName>
    </recommendedName>
</protein>
<accession>A0A848L408</accession>
<gene>
    <name evidence="1" type="ORF">HH308_29120</name>
</gene>
<proteinExistence type="predicted"/>